<feature type="transmembrane region" description="Helical" evidence="7">
    <location>
        <begin position="607"/>
        <end position="628"/>
    </location>
</feature>
<name>A0A8I6TD71_CIMLE</name>
<dbReference type="EnsemblMetazoa" id="XM_014390192.2">
    <property type="protein sequence ID" value="XP_014245678.1"/>
    <property type="gene ID" value="LOC106664468"/>
</dbReference>
<dbReference type="GO" id="GO:0005524">
    <property type="term" value="F:ATP binding"/>
    <property type="evidence" value="ECO:0007669"/>
    <property type="project" value="UniProtKB-KW"/>
</dbReference>
<dbReference type="EnsemblMetazoa" id="XM_014390201.2">
    <property type="protein sequence ID" value="XP_014245687.1"/>
    <property type="gene ID" value="LOC106664468"/>
</dbReference>
<dbReference type="SUPFAM" id="SSF52540">
    <property type="entry name" value="P-loop containing nucleoside triphosphate hydrolases"/>
    <property type="match status" value="1"/>
</dbReference>
<feature type="domain" description="ABC transporter" evidence="8">
    <location>
        <begin position="7"/>
        <end position="229"/>
    </location>
</feature>
<dbReference type="EnsemblMetazoa" id="XM_014390221.2">
    <property type="protein sequence ID" value="XP_014245707.1"/>
    <property type="gene ID" value="LOC106664468"/>
</dbReference>
<dbReference type="Proteomes" id="UP000494040">
    <property type="component" value="Unassembled WGS sequence"/>
</dbReference>
<dbReference type="CDD" id="cd03230">
    <property type="entry name" value="ABC_DR_subfamily_A"/>
    <property type="match status" value="1"/>
</dbReference>
<dbReference type="SMART" id="SM00382">
    <property type="entry name" value="AAA"/>
    <property type="match status" value="1"/>
</dbReference>
<keyword evidence="5 7" id="KW-1133">Transmembrane helix</keyword>
<evidence type="ECO:0000256" key="4">
    <source>
        <dbReference type="ARBA" id="ARBA00022840"/>
    </source>
</evidence>
<dbReference type="PROSITE" id="PS50893">
    <property type="entry name" value="ABC_TRANSPORTER_2"/>
    <property type="match status" value="1"/>
</dbReference>
<evidence type="ECO:0000313" key="9">
    <source>
        <dbReference type="EnsemblMetazoa" id="XP_014245672.1"/>
    </source>
</evidence>
<evidence type="ECO:0000256" key="5">
    <source>
        <dbReference type="ARBA" id="ARBA00022989"/>
    </source>
</evidence>
<accession>A0A8I6TD71</accession>
<dbReference type="InterPro" id="IPR003439">
    <property type="entry name" value="ABC_transporter-like_ATP-bd"/>
</dbReference>
<comment type="subcellular location">
    <subcellularLocation>
        <location evidence="1">Membrane</location>
        <topology evidence="1">Multi-pass membrane protein</topology>
    </subcellularLocation>
</comment>
<evidence type="ECO:0000256" key="2">
    <source>
        <dbReference type="ARBA" id="ARBA00022692"/>
    </source>
</evidence>
<dbReference type="OMA" id="HSEATEY"/>
<protein>
    <recommendedName>
        <fullName evidence="8">ABC transporter domain-containing protein</fullName>
    </recommendedName>
</protein>
<evidence type="ECO:0000256" key="6">
    <source>
        <dbReference type="ARBA" id="ARBA00023136"/>
    </source>
</evidence>
<dbReference type="OrthoDB" id="10255969at2759"/>
<dbReference type="EnsemblMetazoa" id="XM_014390210.2">
    <property type="protein sequence ID" value="XP_014245696.1"/>
    <property type="gene ID" value="LOC106664468"/>
</dbReference>
<dbReference type="EnsemblMetazoa" id="XM_014390231.2">
    <property type="protein sequence ID" value="XP_014245717.1"/>
    <property type="gene ID" value="LOC106664468"/>
</dbReference>
<keyword evidence="2 7" id="KW-0812">Transmembrane</keyword>
<dbReference type="GO" id="GO:0140359">
    <property type="term" value="F:ABC-type transporter activity"/>
    <property type="evidence" value="ECO:0007669"/>
    <property type="project" value="InterPro"/>
</dbReference>
<reference evidence="9" key="1">
    <citation type="submission" date="2022-01" db="UniProtKB">
        <authorList>
            <consortium name="EnsemblMetazoa"/>
        </authorList>
    </citation>
    <scope>IDENTIFICATION</scope>
</reference>
<dbReference type="Pfam" id="PF00005">
    <property type="entry name" value="ABC_tran"/>
    <property type="match status" value="1"/>
</dbReference>
<dbReference type="KEGG" id="clec:106664468"/>
<dbReference type="PANTHER" id="PTHR43038:SF3">
    <property type="entry name" value="ABC TRANSPORTER G FAMILY MEMBER 20 ISOFORM X1"/>
    <property type="match status" value="1"/>
</dbReference>
<keyword evidence="10" id="KW-1185">Reference proteome</keyword>
<evidence type="ECO:0000256" key="7">
    <source>
        <dbReference type="SAM" id="Phobius"/>
    </source>
</evidence>
<gene>
    <name evidence="9" type="primary">106664468</name>
</gene>
<dbReference type="InterPro" id="IPR003593">
    <property type="entry name" value="AAA+_ATPase"/>
</dbReference>
<feature type="transmembrane region" description="Helical" evidence="7">
    <location>
        <begin position="515"/>
        <end position="542"/>
    </location>
</feature>
<dbReference type="PROSITE" id="PS00211">
    <property type="entry name" value="ABC_TRANSPORTER_1"/>
    <property type="match status" value="1"/>
</dbReference>
<feature type="transmembrane region" description="Helical" evidence="7">
    <location>
        <begin position="640"/>
        <end position="664"/>
    </location>
</feature>
<dbReference type="Gene3D" id="3.40.50.300">
    <property type="entry name" value="P-loop containing nucleotide triphosphate hydrolases"/>
    <property type="match status" value="1"/>
</dbReference>
<sequence length="671" mass="75685">MMVENAISVRGAYKRYSPKAVVLQGLNMSVQQGSVYGFLGPSGCGKTTLLSCIVGRSRLDDGIIEINVKSRSNIGYMPQELALHKELSIAETISYQACVHGITWNDLKKRKEELYTFLNLPKEESIVGRLSGGQQRRVSLCVALLHNPPILILDEPTCGVDPLLSQAIWQYLLHMSSVYKKTIIITTHYIEEAKQAHRIGLMRGGIILDEHEPNQLMLKHNCDTLEQTFLLLSTKQEDENMRKPKQYPKPHKKPPLPIKSRNTVSFQHVNSHIIKSIYWLRRNTMILAFLLLLPIVQCVLFDYTVGRDPIGIKMGVVNDEFSGSISDCFLQNDNACTPGLPLSCSYLKVLKLKNLELVSYPNNETAREGVKTNNVWGFLHFSKNYSEALRERIAYNLGTNDESAENSEVNIWMDMSNQYIGNLVRRDLYFGFLEFMEKIFIDCDWPEEAARVPIHYEPAVYGDLKPSFADFAIPAILQLFEFYLPMMFTVGAILMEKREGILERSLISGMSLPEIMIGHAIVQFAVLAIQTLFMMIVLFVIFDNTIKGSLSLALALLFLVGLSGMCYGFLVSAICDSDQMATYMGLGSFFPLSMLSGMIWPYEGMHYFLRSVGLFLPLTLTTDAFRAISTRAWTISHPVVYAGFISSLGWIVFFCIATYVVVLFKGGIRSK</sequence>
<proteinExistence type="predicted"/>
<evidence type="ECO:0000256" key="3">
    <source>
        <dbReference type="ARBA" id="ARBA00022741"/>
    </source>
</evidence>
<dbReference type="InterPro" id="IPR017871">
    <property type="entry name" value="ABC_transporter-like_CS"/>
</dbReference>
<keyword evidence="3" id="KW-0547">Nucleotide-binding</keyword>
<dbReference type="EnsemblMetazoa" id="XM_014390186.1">
    <property type="protein sequence ID" value="XP_014245672.1"/>
    <property type="gene ID" value="LOC106664468"/>
</dbReference>
<dbReference type="AlphaFoldDB" id="A0A8I6TD71"/>
<keyword evidence="6 7" id="KW-0472">Membrane</keyword>
<dbReference type="EnsemblMetazoa" id="XM_014390176.2">
    <property type="protein sequence ID" value="XP_014245662.1"/>
    <property type="gene ID" value="LOC106664468"/>
</dbReference>
<organism evidence="9 10">
    <name type="scientific">Cimex lectularius</name>
    <name type="common">Bed bug</name>
    <name type="synonym">Acanthia lectularia</name>
    <dbReference type="NCBI Taxonomy" id="79782"/>
    <lineage>
        <taxon>Eukaryota</taxon>
        <taxon>Metazoa</taxon>
        <taxon>Ecdysozoa</taxon>
        <taxon>Arthropoda</taxon>
        <taxon>Hexapoda</taxon>
        <taxon>Insecta</taxon>
        <taxon>Pterygota</taxon>
        <taxon>Neoptera</taxon>
        <taxon>Paraneoptera</taxon>
        <taxon>Hemiptera</taxon>
        <taxon>Heteroptera</taxon>
        <taxon>Panheteroptera</taxon>
        <taxon>Cimicomorpha</taxon>
        <taxon>Cimicidae</taxon>
        <taxon>Cimex</taxon>
    </lineage>
</organism>
<dbReference type="PANTHER" id="PTHR43038">
    <property type="entry name" value="ATP-BINDING CASSETTE, SUB-FAMILY H, MEMBER 1"/>
    <property type="match status" value="1"/>
</dbReference>
<feature type="transmembrane region" description="Helical" evidence="7">
    <location>
        <begin position="285"/>
        <end position="305"/>
    </location>
</feature>
<feature type="transmembrane region" description="Helical" evidence="7">
    <location>
        <begin position="554"/>
        <end position="574"/>
    </location>
</feature>
<dbReference type="EnsemblMetazoa" id="XM_024226568.1">
    <property type="protein sequence ID" value="XP_024082336.1"/>
    <property type="gene ID" value="LOC106664468"/>
</dbReference>
<evidence type="ECO:0000259" key="8">
    <source>
        <dbReference type="PROSITE" id="PS50893"/>
    </source>
</evidence>
<dbReference type="GO" id="GO:0016020">
    <property type="term" value="C:membrane"/>
    <property type="evidence" value="ECO:0007669"/>
    <property type="project" value="UniProtKB-SubCell"/>
</dbReference>
<evidence type="ECO:0000256" key="1">
    <source>
        <dbReference type="ARBA" id="ARBA00004141"/>
    </source>
</evidence>
<keyword evidence="4" id="KW-0067">ATP-binding</keyword>
<dbReference type="GO" id="GO:0016887">
    <property type="term" value="F:ATP hydrolysis activity"/>
    <property type="evidence" value="ECO:0007669"/>
    <property type="project" value="InterPro"/>
</dbReference>
<dbReference type="InterPro" id="IPR027417">
    <property type="entry name" value="P-loop_NTPase"/>
</dbReference>
<feature type="transmembrane region" description="Helical" evidence="7">
    <location>
        <begin position="580"/>
        <end position="600"/>
    </location>
</feature>
<dbReference type="InterPro" id="IPR013525">
    <property type="entry name" value="ABC2_TM"/>
</dbReference>
<dbReference type="Pfam" id="PF12698">
    <property type="entry name" value="ABC2_membrane_3"/>
    <property type="match status" value="1"/>
</dbReference>
<evidence type="ECO:0000313" key="10">
    <source>
        <dbReference type="Proteomes" id="UP000494040"/>
    </source>
</evidence>